<evidence type="ECO:0000256" key="6">
    <source>
        <dbReference type="PROSITE-ProRule" id="PRU10141"/>
    </source>
</evidence>
<dbReference type="PROSITE" id="PS50011">
    <property type="entry name" value="PROTEIN_KINASE_DOM"/>
    <property type="match status" value="1"/>
</dbReference>
<dbReference type="PROSITE" id="PS00107">
    <property type="entry name" value="PROTEIN_KINASE_ATP"/>
    <property type="match status" value="1"/>
</dbReference>
<keyword evidence="2" id="KW-0808">Transferase</keyword>
<evidence type="ECO:0000313" key="9">
    <source>
        <dbReference type="EMBL" id="KAJ2934679.1"/>
    </source>
</evidence>
<keyword evidence="5 6" id="KW-0067">ATP-binding</keyword>
<dbReference type="GO" id="GO:0004674">
    <property type="term" value="F:protein serine/threonine kinase activity"/>
    <property type="evidence" value="ECO:0007669"/>
    <property type="project" value="UniProtKB-KW"/>
</dbReference>
<dbReference type="PANTHER" id="PTHR45646">
    <property type="entry name" value="SERINE/THREONINE-PROTEIN KINASE DOA-RELATED"/>
    <property type="match status" value="1"/>
</dbReference>
<evidence type="ECO:0000256" key="4">
    <source>
        <dbReference type="ARBA" id="ARBA00022777"/>
    </source>
</evidence>
<evidence type="ECO:0000256" key="1">
    <source>
        <dbReference type="ARBA" id="ARBA00022527"/>
    </source>
</evidence>
<dbReference type="InterPro" id="IPR008271">
    <property type="entry name" value="Ser/Thr_kinase_AS"/>
</dbReference>
<evidence type="ECO:0000256" key="3">
    <source>
        <dbReference type="ARBA" id="ARBA00022741"/>
    </source>
</evidence>
<dbReference type="PANTHER" id="PTHR45646:SF11">
    <property type="entry name" value="SERINE_THREONINE-PROTEIN KINASE DOA"/>
    <property type="match status" value="1"/>
</dbReference>
<organism evidence="9 10">
    <name type="scientific">Candolleomyces eurysporus</name>
    <dbReference type="NCBI Taxonomy" id="2828524"/>
    <lineage>
        <taxon>Eukaryota</taxon>
        <taxon>Fungi</taxon>
        <taxon>Dikarya</taxon>
        <taxon>Basidiomycota</taxon>
        <taxon>Agaricomycotina</taxon>
        <taxon>Agaricomycetes</taxon>
        <taxon>Agaricomycetidae</taxon>
        <taxon>Agaricales</taxon>
        <taxon>Agaricineae</taxon>
        <taxon>Psathyrellaceae</taxon>
        <taxon>Candolleomyces</taxon>
    </lineage>
</organism>
<dbReference type="Proteomes" id="UP001140091">
    <property type="component" value="Unassembled WGS sequence"/>
</dbReference>
<dbReference type="Gene3D" id="3.30.200.20">
    <property type="entry name" value="Phosphorylase Kinase, domain 1"/>
    <property type="match status" value="1"/>
</dbReference>
<gene>
    <name evidence="9" type="ORF">H1R20_g2422</name>
</gene>
<dbReference type="GO" id="GO:0005524">
    <property type="term" value="F:ATP binding"/>
    <property type="evidence" value="ECO:0007669"/>
    <property type="project" value="UniProtKB-UniRule"/>
</dbReference>
<reference evidence="9" key="1">
    <citation type="submission" date="2022-06" db="EMBL/GenBank/DDBJ databases">
        <title>Genome Sequence of Candolleomyces eurysporus.</title>
        <authorList>
            <person name="Buettner E."/>
        </authorList>
    </citation>
    <scope>NUCLEOTIDE SEQUENCE</scope>
    <source>
        <strain evidence="9">VTCC 930004</strain>
    </source>
</reference>
<protein>
    <recommendedName>
        <fullName evidence="8">Protein kinase domain-containing protein</fullName>
    </recommendedName>
</protein>
<name>A0A9W8JKT4_9AGAR</name>
<dbReference type="InterPro" id="IPR011009">
    <property type="entry name" value="Kinase-like_dom_sf"/>
</dbReference>
<keyword evidence="3 6" id="KW-0547">Nucleotide-binding</keyword>
<feature type="domain" description="Protein kinase" evidence="8">
    <location>
        <begin position="57"/>
        <end position="411"/>
    </location>
</feature>
<feature type="non-terminal residue" evidence="9">
    <location>
        <position position="1"/>
    </location>
</feature>
<evidence type="ECO:0000313" key="10">
    <source>
        <dbReference type="Proteomes" id="UP001140091"/>
    </source>
</evidence>
<dbReference type="OrthoDB" id="5979581at2759"/>
<evidence type="ECO:0000256" key="2">
    <source>
        <dbReference type="ARBA" id="ARBA00022679"/>
    </source>
</evidence>
<dbReference type="Pfam" id="PF00069">
    <property type="entry name" value="Pkinase"/>
    <property type="match status" value="2"/>
</dbReference>
<dbReference type="InterPro" id="IPR051175">
    <property type="entry name" value="CLK_kinases"/>
</dbReference>
<keyword evidence="4" id="KW-0418">Kinase</keyword>
<keyword evidence="10" id="KW-1185">Reference proteome</keyword>
<evidence type="ECO:0000256" key="5">
    <source>
        <dbReference type="ARBA" id="ARBA00022840"/>
    </source>
</evidence>
<keyword evidence="1 7" id="KW-0723">Serine/threonine-protein kinase</keyword>
<comment type="caution">
    <text evidence="9">The sequence shown here is derived from an EMBL/GenBank/DDBJ whole genome shotgun (WGS) entry which is preliminary data.</text>
</comment>
<proteinExistence type="inferred from homology"/>
<dbReference type="PROSITE" id="PS00108">
    <property type="entry name" value="PROTEIN_KINASE_ST"/>
    <property type="match status" value="1"/>
</dbReference>
<dbReference type="SUPFAM" id="SSF56112">
    <property type="entry name" value="Protein kinase-like (PK-like)"/>
    <property type="match status" value="1"/>
</dbReference>
<sequence length="415" mass="46399">MASTSTKPTNQHFSVDPEGNRVVDLTFTSEAIGMPASQGFGWPQFDFGQDIGPDDRYRIVRKLGWGMHSSIWLARDKGDDKFVAVKALTGHMTNMYDRGITWEADALRLLSASPGPSPHCTQLLDEFTVLGRGSAGSHLCFVMPVCGGDVKLLQYSYKSRFPLPLAKRIALHLLRGLAHAHERGVVHTDLKHDNIFIDTKMTTKGIEDWMAKDPSRRHPPEASHDGVLQAAVSQPLPMISKEEAMQATYILGDFGCGQPSRLHNNHTITTPPLRAPESFLGAKWDKPADIWSFGCLVYELVSGRHFFRWKKNAKFGLTETENVLYQMLLHTGEDFTPKLLSASQRAPEYFTLQCNLIKNPALINWPISARFEEIGIQPTESQGVVALMERCLRLDPDDRSTAAELLNDPWFDGVQ</sequence>
<evidence type="ECO:0000259" key="8">
    <source>
        <dbReference type="PROSITE" id="PS50011"/>
    </source>
</evidence>
<dbReference type="Gene3D" id="1.10.510.10">
    <property type="entry name" value="Transferase(Phosphotransferase) domain 1"/>
    <property type="match status" value="1"/>
</dbReference>
<dbReference type="InterPro" id="IPR000719">
    <property type="entry name" value="Prot_kinase_dom"/>
</dbReference>
<dbReference type="GO" id="GO:0005634">
    <property type="term" value="C:nucleus"/>
    <property type="evidence" value="ECO:0007669"/>
    <property type="project" value="TreeGrafter"/>
</dbReference>
<dbReference type="SMART" id="SM00220">
    <property type="entry name" value="S_TKc"/>
    <property type="match status" value="1"/>
</dbReference>
<comment type="similarity">
    <text evidence="7">Belongs to the protein kinase superfamily.</text>
</comment>
<evidence type="ECO:0000256" key="7">
    <source>
        <dbReference type="RuleBase" id="RU000304"/>
    </source>
</evidence>
<feature type="binding site" evidence="6">
    <location>
        <position position="86"/>
    </location>
    <ligand>
        <name>ATP</name>
        <dbReference type="ChEBI" id="CHEBI:30616"/>
    </ligand>
</feature>
<dbReference type="InterPro" id="IPR017441">
    <property type="entry name" value="Protein_kinase_ATP_BS"/>
</dbReference>
<dbReference type="AlphaFoldDB" id="A0A9W8JKT4"/>
<accession>A0A9W8JKT4</accession>
<dbReference type="EMBL" id="JANBPK010000712">
    <property type="protein sequence ID" value="KAJ2934679.1"/>
    <property type="molecule type" value="Genomic_DNA"/>
</dbReference>